<feature type="transmembrane region" description="Helical" evidence="1">
    <location>
        <begin position="6"/>
        <end position="26"/>
    </location>
</feature>
<dbReference type="OrthoDB" id="1663363at2"/>
<keyword evidence="1" id="KW-0812">Transmembrane</keyword>
<dbReference type="EMBL" id="SMAA01000023">
    <property type="protein sequence ID" value="TCS76223.1"/>
    <property type="molecule type" value="Genomic_DNA"/>
</dbReference>
<proteinExistence type="predicted"/>
<feature type="transmembrane region" description="Helical" evidence="1">
    <location>
        <begin position="38"/>
        <end position="57"/>
    </location>
</feature>
<evidence type="ECO:0000313" key="3">
    <source>
        <dbReference type="Proteomes" id="UP000295188"/>
    </source>
</evidence>
<dbReference type="AlphaFoldDB" id="A0A4R3K292"/>
<protein>
    <submittedName>
        <fullName evidence="2">Uncharacterized protein</fullName>
    </submittedName>
</protein>
<keyword evidence="3" id="KW-1185">Reference proteome</keyword>
<gene>
    <name evidence="2" type="ORF">EDC37_1235</name>
</gene>
<evidence type="ECO:0000313" key="2">
    <source>
        <dbReference type="EMBL" id="TCS76223.1"/>
    </source>
</evidence>
<name>A0A4R3K292_9FIRM</name>
<accession>A0A4R3K292</accession>
<keyword evidence="1" id="KW-0472">Membrane</keyword>
<keyword evidence="1" id="KW-1133">Transmembrane helix</keyword>
<reference evidence="2 3" key="1">
    <citation type="submission" date="2019-03" db="EMBL/GenBank/DDBJ databases">
        <title>Genomic Encyclopedia of Type Strains, Phase IV (KMG-IV): sequencing the most valuable type-strain genomes for metagenomic binning, comparative biology and taxonomic classification.</title>
        <authorList>
            <person name="Goeker M."/>
        </authorList>
    </citation>
    <scope>NUCLEOTIDE SEQUENCE [LARGE SCALE GENOMIC DNA]</scope>
    <source>
        <strain evidence="2 3">DSM 20467</strain>
    </source>
</reference>
<dbReference type="Proteomes" id="UP000295188">
    <property type="component" value="Unassembled WGS sequence"/>
</dbReference>
<evidence type="ECO:0000256" key="1">
    <source>
        <dbReference type="SAM" id="Phobius"/>
    </source>
</evidence>
<organism evidence="2 3">
    <name type="scientific">Pectinatus cerevisiiphilus</name>
    <dbReference type="NCBI Taxonomy" id="86956"/>
    <lineage>
        <taxon>Bacteria</taxon>
        <taxon>Bacillati</taxon>
        <taxon>Bacillota</taxon>
        <taxon>Negativicutes</taxon>
        <taxon>Selenomonadales</taxon>
        <taxon>Selenomonadaceae</taxon>
        <taxon>Pectinatus</taxon>
    </lineage>
</organism>
<comment type="caution">
    <text evidence="2">The sequence shown here is derived from an EMBL/GenBank/DDBJ whole genome shotgun (WGS) entry which is preliminary data.</text>
</comment>
<dbReference type="RefSeq" id="WP_132551405.1">
    <property type="nucleotide sequence ID" value="NZ_SMAA01000023.1"/>
</dbReference>
<sequence length="307" mass="35176">MVEYIVIILLTIHLAITAVIFGSLLPGKSKQEAVCKSLVVLFIPIFGILYYCADLLLTNRLPKKNSVNAYDFTLQQTTDTSSKNMDMIDYDEDTIPIRDVITIDGISGKRNILINTIRQNLLTDYDTLVDAMHDKDREISHYAVSVITHKVDTLEAAMFSLKKRIYDKDGRIIASVDVLKKYETLLHDYIKVCSMDEVSRQALINQYEAILNKILTMAQEPVYFEKAITVKIQQKDFDGAKACCALYEKTYPRSERPYIFSIKLYASVKERTQLTEKLEKLKALPSILSNEALQLIRYWDIGDKKHV</sequence>